<accession>A0ABD0U873</accession>
<keyword evidence="3" id="KW-1185">Reference proteome</keyword>
<dbReference type="PANTHER" id="PTHR31704:SF37">
    <property type="entry name" value="HEAT SHOCK PROTEIN"/>
    <property type="match status" value="1"/>
</dbReference>
<gene>
    <name evidence="2" type="ORF">M5K25_025102</name>
</gene>
<organism evidence="2 3">
    <name type="scientific">Dendrobium thyrsiflorum</name>
    <name type="common">Pinecone-like raceme dendrobium</name>
    <name type="synonym">Orchid</name>
    <dbReference type="NCBI Taxonomy" id="117978"/>
    <lineage>
        <taxon>Eukaryota</taxon>
        <taxon>Viridiplantae</taxon>
        <taxon>Streptophyta</taxon>
        <taxon>Embryophyta</taxon>
        <taxon>Tracheophyta</taxon>
        <taxon>Spermatophyta</taxon>
        <taxon>Magnoliopsida</taxon>
        <taxon>Liliopsida</taxon>
        <taxon>Asparagales</taxon>
        <taxon>Orchidaceae</taxon>
        <taxon>Epidendroideae</taxon>
        <taxon>Malaxideae</taxon>
        <taxon>Dendrobiinae</taxon>
        <taxon>Dendrobium</taxon>
    </lineage>
</organism>
<reference evidence="2 3" key="1">
    <citation type="journal article" date="2024" name="Plant Biotechnol. J.">
        <title>Dendrobium thyrsiflorum genome and its molecular insights into genes involved in important horticultural traits.</title>
        <authorList>
            <person name="Chen B."/>
            <person name="Wang J.Y."/>
            <person name="Zheng P.J."/>
            <person name="Li K.L."/>
            <person name="Liang Y.M."/>
            <person name="Chen X.F."/>
            <person name="Zhang C."/>
            <person name="Zhao X."/>
            <person name="He X."/>
            <person name="Zhang G.Q."/>
            <person name="Liu Z.J."/>
            <person name="Xu Q."/>
        </authorList>
    </citation>
    <scope>NUCLEOTIDE SEQUENCE [LARGE SCALE GENOMIC DNA]</scope>
    <source>
        <strain evidence="2">GZMU011</strain>
    </source>
</reference>
<evidence type="ECO:0000313" key="3">
    <source>
        <dbReference type="Proteomes" id="UP001552299"/>
    </source>
</evidence>
<evidence type="ECO:0000259" key="1">
    <source>
        <dbReference type="Pfam" id="PF12776"/>
    </source>
</evidence>
<protein>
    <recommendedName>
        <fullName evidence="1">Myb/SANT-like domain-containing protein</fullName>
    </recommendedName>
</protein>
<dbReference type="PANTHER" id="PTHR31704">
    <property type="entry name" value="MYB/SANT-LIKE DNA-BINDING DOMAIN PROTEIN-RELATED"/>
    <property type="match status" value="1"/>
</dbReference>
<dbReference type="InterPro" id="IPR024752">
    <property type="entry name" value="Myb/SANT-like_dom"/>
</dbReference>
<dbReference type="Pfam" id="PF12776">
    <property type="entry name" value="Myb_DNA-bind_3"/>
    <property type="match status" value="1"/>
</dbReference>
<dbReference type="EMBL" id="JANQDX010000018">
    <property type="protein sequence ID" value="KAL0906596.1"/>
    <property type="molecule type" value="Genomic_DNA"/>
</dbReference>
<proteinExistence type="predicted"/>
<comment type="caution">
    <text evidence="2">The sequence shown here is derived from an EMBL/GenBank/DDBJ whole genome shotgun (WGS) entry which is preliminary data.</text>
</comment>
<dbReference type="AlphaFoldDB" id="A0ABD0U873"/>
<feature type="domain" description="Myb/SANT-like" evidence="1">
    <location>
        <begin position="73"/>
        <end position="127"/>
    </location>
</feature>
<evidence type="ECO:0000313" key="2">
    <source>
        <dbReference type="EMBL" id="KAL0906596.1"/>
    </source>
</evidence>
<dbReference type="Proteomes" id="UP001552299">
    <property type="component" value="Unassembled WGS sequence"/>
</dbReference>
<sequence length="146" mass="16959">MGNQKEGCALAMWVMDATLIYCDIFIREIELGNRSTTHFTKEAGLNILTNALEELMIEPVESFHRKLRARLVSAAQLFFSNGGRTYDQIQLKNKWDQLKNDYKLWKDLMRGEIEIGRNPIKKTPDASNDWLCLMRKSFVTMESHQS</sequence>
<name>A0ABD0U873_DENTH</name>